<dbReference type="InterPro" id="IPR016181">
    <property type="entry name" value="Acyl_CoA_acyltransferase"/>
</dbReference>
<feature type="domain" description="N-acetyltransferase" evidence="3">
    <location>
        <begin position="2"/>
        <end position="146"/>
    </location>
</feature>
<dbReference type="SUPFAM" id="SSF55729">
    <property type="entry name" value="Acyl-CoA N-acyltransferases (Nat)"/>
    <property type="match status" value="1"/>
</dbReference>
<protein>
    <submittedName>
        <fullName evidence="4">GNAT family N-acetyltransferase</fullName>
    </submittedName>
</protein>
<dbReference type="RefSeq" id="WP_104709928.1">
    <property type="nucleotide sequence ID" value="NZ_PTRA01000001.1"/>
</dbReference>
<comment type="caution">
    <text evidence="4">The sequence shown here is derived from an EMBL/GenBank/DDBJ whole genome shotgun (WGS) entry which is preliminary data.</text>
</comment>
<evidence type="ECO:0000259" key="3">
    <source>
        <dbReference type="PROSITE" id="PS51186"/>
    </source>
</evidence>
<gene>
    <name evidence="4" type="ORF">C5O19_03510</name>
</gene>
<dbReference type="CDD" id="cd04301">
    <property type="entry name" value="NAT_SF"/>
    <property type="match status" value="1"/>
</dbReference>
<keyword evidence="5" id="KW-1185">Reference proteome</keyword>
<dbReference type="PANTHER" id="PTHR43877">
    <property type="entry name" value="AMINOALKYLPHOSPHONATE N-ACETYLTRANSFERASE-RELATED-RELATED"/>
    <property type="match status" value="1"/>
</dbReference>
<reference evidence="5" key="1">
    <citation type="submission" date="2018-02" db="EMBL/GenBank/DDBJ databases">
        <title>Genome sequencing of Solimonas sp. HR-BB.</title>
        <authorList>
            <person name="Lee Y."/>
            <person name="Jeon C.O."/>
        </authorList>
    </citation>
    <scope>NUCLEOTIDE SEQUENCE [LARGE SCALE GENOMIC DNA]</scope>
    <source>
        <strain evidence="5">HR-U</strain>
    </source>
</reference>
<accession>A0A2S7ILY6</accession>
<dbReference type="Pfam" id="PF00583">
    <property type="entry name" value="Acetyltransf_1"/>
    <property type="match status" value="1"/>
</dbReference>
<dbReference type="AlphaFoldDB" id="A0A2S7ILY6"/>
<dbReference type="EMBL" id="PTRA01000001">
    <property type="protein sequence ID" value="PQA58744.1"/>
    <property type="molecule type" value="Genomic_DNA"/>
</dbReference>
<dbReference type="OrthoDB" id="2352823at2"/>
<proteinExistence type="predicted"/>
<sequence>MIDLRSPQTAEEWKAYYQLRYDVLREPWNQPPGSEVLPDDQTDIIHVAAYDTDGITLGVARLHTNADGRGQVRCVAVSKAAQGKGVGKKLMAHLETLAQQMGVTEIILEARENAVPFYQALGYDVTQTSYLLFNEIQHYTMLKRLA</sequence>
<keyword evidence="1 4" id="KW-0808">Transferase</keyword>
<dbReference type="InterPro" id="IPR050832">
    <property type="entry name" value="Bact_Acetyltransf"/>
</dbReference>
<name>A0A2S7ILY6_9BACT</name>
<keyword evidence="2" id="KW-0012">Acyltransferase</keyword>
<dbReference type="Gene3D" id="3.40.630.30">
    <property type="match status" value="1"/>
</dbReference>
<dbReference type="PROSITE" id="PS51186">
    <property type="entry name" value="GNAT"/>
    <property type="match status" value="1"/>
</dbReference>
<organism evidence="4 5">
    <name type="scientific">Siphonobacter curvatus</name>
    <dbReference type="NCBI Taxonomy" id="2094562"/>
    <lineage>
        <taxon>Bacteria</taxon>
        <taxon>Pseudomonadati</taxon>
        <taxon>Bacteroidota</taxon>
        <taxon>Cytophagia</taxon>
        <taxon>Cytophagales</taxon>
        <taxon>Cytophagaceae</taxon>
        <taxon>Siphonobacter</taxon>
    </lineage>
</organism>
<dbReference type="InterPro" id="IPR000182">
    <property type="entry name" value="GNAT_dom"/>
</dbReference>
<evidence type="ECO:0000313" key="4">
    <source>
        <dbReference type="EMBL" id="PQA58744.1"/>
    </source>
</evidence>
<dbReference type="Proteomes" id="UP000239590">
    <property type="component" value="Unassembled WGS sequence"/>
</dbReference>
<evidence type="ECO:0000256" key="1">
    <source>
        <dbReference type="ARBA" id="ARBA00022679"/>
    </source>
</evidence>
<evidence type="ECO:0000256" key="2">
    <source>
        <dbReference type="ARBA" id="ARBA00023315"/>
    </source>
</evidence>
<dbReference type="GO" id="GO:0016747">
    <property type="term" value="F:acyltransferase activity, transferring groups other than amino-acyl groups"/>
    <property type="evidence" value="ECO:0007669"/>
    <property type="project" value="InterPro"/>
</dbReference>
<evidence type="ECO:0000313" key="5">
    <source>
        <dbReference type="Proteomes" id="UP000239590"/>
    </source>
</evidence>